<dbReference type="EMBL" id="QXFW01001066">
    <property type="protein sequence ID" value="KAE8997216.1"/>
    <property type="molecule type" value="Genomic_DNA"/>
</dbReference>
<evidence type="ECO:0000313" key="1">
    <source>
        <dbReference type="EMBL" id="KAE8934051.1"/>
    </source>
</evidence>
<dbReference type="EMBL" id="QXGD01000982">
    <property type="protein sequence ID" value="KAE9218363.1"/>
    <property type="molecule type" value="Genomic_DNA"/>
</dbReference>
<evidence type="ECO:0000313" key="4">
    <source>
        <dbReference type="EMBL" id="KAE9100977.1"/>
    </source>
</evidence>
<evidence type="ECO:0000313" key="15">
    <source>
        <dbReference type="Proteomes" id="UP000460718"/>
    </source>
</evidence>
<dbReference type="EMBL" id="QXGC01001438">
    <property type="protein sequence ID" value="KAE9202957.1"/>
    <property type="molecule type" value="Genomic_DNA"/>
</dbReference>
<accession>A0A6A3JPL6</accession>
<evidence type="ECO:0000313" key="13">
    <source>
        <dbReference type="Proteomes" id="UP000440732"/>
    </source>
</evidence>
<evidence type="ECO:0000313" key="10">
    <source>
        <dbReference type="Proteomes" id="UP000429523"/>
    </source>
</evidence>
<protein>
    <submittedName>
        <fullName evidence="2">Uncharacterized protein</fullName>
    </submittedName>
</protein>
<dbReference type="Proteomes" id="UP000476176">
    <property type="component" value="Unassembled WGS sequence"/>
</dbReference>
<dbReference type="Proteomes" id="UP000488956">
    <property type="component" value="Unassembled WGS sequence"/>
</dbReference>
<dbReference type="EMBL" id="QXFY01001017">
    <property type="protein sequence ID" value="KAE9331156.1"/>
    <property type="molecule type" value="Genomic_DNA"/>
</dbReference>
<dbReference type="EMBL" id="QXGA01000915">
    <property type="protein sequence ID" value="KAE9135865.1"/>
    <property type="molecule type" value="Genomic_DNA"/>
</dbReference>
<sequence>MPNATQARGVIGAMFPEALETASWGCSGGAALLVN</sequence>
<evidence type="ECO:0000313" key="8">
    <source>
        <dbReference type="EMBL" id="KAE9218363.1"/>
    </source>
</evidence>
<dbReference type="EMBL" id="QXFX01000912">
    <property type="protein sequence ID" value="KAE9100977.1"/>
    <property type="molecule type" value="Genomic_DNA"/>
</dbReference>
<evidence type="ECO:0000313" key="16">
    <source>
        <dbReference type="Proteomes" id="UP000476176"/>
    </source>
</evidence>
<evidence type="ECO:0000313" key="7">
    <source>
        <dbReference type="EMBL" id="KAE9202957.1"/>
    </source>
</evidence>
<dbReference type="AlphaFoldDB" id="A0A6A3JPL6"/>
<dbReference type="Proteomes" id="UP000460718">
    <property type="component" value="Unassembled WGS sequence"/>
</dbReference>
<evidence type="ECO:0000313" key="14">
    <source>
        <dbReference type="Proteomes" id="UP000441208"/>
    </source>
</evidence>
<evidence type="ECO:0000313" key="5">
    <source>
        <dbReference type="EMBL" id="KAE9135865.1"/>
    </source>
</evidence>
<keyword evidence="11" id="KW-1185">Reference proteome</keyword>
<dbReference type="Proteomes" id="UP000433483">
    <property type="component" value="Unassembled WGS sequence"/>
</dbReference>
<evidence type="ECO:0000313" key="18">
    <source>
        <dbReference type="Proteomes" id="UP000488956"/>
    </source>
</evidence>
<dbReference type="Proteomes" id="UP000441208">
    <property type="component" value="Unassembled WGS sequence"/>
</dbReference>
<dbReference type="Proteomes" id="UP000486351">
    <property type="component" value="Unassembled WGS sequence"/>
</dbReference>
<name>A0A6A3JPL6_9STRA</name>
<proteinExistence type="predicted"/>
<evidence type="ECO:0000313" key="3">
    <source>
        <dbReference type="EMBL" id="KAE9100708.1"/>
    </source>
</evidence>
<dbReference type="Proteomes" id="UP000440732">
    <property type="component" value="Unassembled WGS sequence"/>
</dbReference>
<organism evidence="2 15">
    <name type="scientific">Phytophthora fragariae</name>
    <dbReference type="NCBI Taxonomy" id="53985"/>
    <lineage>
        <taxon>Eukaryota</taxon>
        <taxon>Sar</taxon>
        <taxon>Stramenopiles</taxon>
        <taxon>Oomycota</taxon>
        <taxon>Peronosporomycetes</taxon>
        <taxon>Peronosporales</taxon>
        <taxon>Peronosporaceae</taxon>
        <taxon>Phytophthora</taxon>
    </lineage>
</organism>
<dbReference type="EMBL" id="QXGB01000872">
    <property type="protein sequence ID" value="KAE9202290.1"/>
    <property type="molecule type" value="Genomic_DNA"/>
</dbReference>
<reference evidence="15 16" key="1">
    <citation type="submission" date="2018-09" db="EMBL/GenBank/DDBJ databases">
        <title>Genomic investigation of the strawberry pathogen Phytophthora fragariae indicates pathogenicity is determined by transcriptional variation in three key races.</title>
        <authorList>
            <person name="Adams T.M."/>
            <person name="Armitage A.D."/>
            <person name="Sobczyk M.K."/>
            <person name="Bates H.J."/>
            <person name="Dunwell J.M."/>
            <person name="Nellist C.F."/>
            <person name="Harrison R.J."/>
        </authorList>
    </citation>
    <scope>NUCLEOTIDE SEQUENCE [LARGE SCALE GENOMIC DNA]</scope>
    <source>
        <strain evidence="8 12">BC-1</strain>
        <strain evidence="7 16">BC-23</strain>
        <strain evidence="6 11">NOV-27</strain>
        <strain evidence="5 13">NOV-5</strain>
        <strain evidence="3 14">NOV-71</strain>
        <strain evidence="9 17">NOV-77</strain>
        <strain evidence="1 10">NOV-9</strain>
        <strain evidence="4 18">ONT-3</strain>
        <strain evidence="2 15">SCRP245</strain>
    </source>
</reference>
<evidence type="ECO:0000313" key="11">
    <source>
        <dbReference type="Proteomes" id="UP000433483"/>
    </source>
</evidence>
<dbReference type="Proteomes" id="UP000429523">
    <property type="component" value="Unassembled WGS sequence"/>
</dbReference>
<evidence type="ECO:0000313" key="9">
    <source>
        <dbReference type="EMBL" id="KAE9331156.1"/>
    </source>
</evidence>
<comment type="caution">
    <text evidence="2">The sequence shown here is derived from an EMBL/GenBank/DDBJ whole genome shotgun (WGS) entry which is preliminary data.</text>
</comment>
<evidence type="ECO:0000313" key="12">
    <source>
        <dbReference type="Proteomes" id="UP000440367"/>
    </source>
</evidence>
<evidence type="ECO:0000313" key="6">
    <source>
        <dbReference type="EMBL" id="KAE9202290.1"/>
    </source>
</evidence>
<dbReference type="Proteomes" id="UP000440367">
    <property type="component" value="Unassembled WGS sequence"/>
</dbReference>
<dbReference type="EMBL" id="QXFZ01000942">
    <property type="protein sequence ID" value="KAE9100708.1"/>
    <property type="molecule type" value="Genomic_DNA"/>
</dbReference>
<dbReference type="OrthoDB" id="10278962at2759"/>
<dbReference type="EMBL" id="QXGF01000950">
    <property type="protein sequence ID" value="KAE8934051.1"/>
    <property type="molecule type" value="Genomic_DNA"/>
</dbReference>
<evidence type="ECO:0000313" key="17">
    <source>
        <dbReference type="Proteomes" id="UP000486351"/>
    </source>
</evidence>
<evidence type="ECO:0000313" key="2">
    <source>
        <dbReference type="EMBL" id="KAE8997216.1"/>
    </source>
</evidence>
<gene>
    <name evidence="8" type="ORF">PF002_g16522</name>
    <name evidence="7" type="ORF">PF004_g18263</name>
    <name evidence="6" type="ORF">PF005_g14622</name>
    <name evidence="5" type="ORF">PF006_g14508</name>
    <name evidence="3" type="ORF">PF007_g15401</name>
    <name evidence="9" type="ORF">PF008_g15568</name>
    <name evidence="1" type="ORF">PF009_g15963</name>
    <name evidence="4" type="ORF">PF010_g14607</name>
    <name evidence="2" type="ORF">PF011_g15585</name>
</gene>